<evidence type="ECO:0000256" key="1">
    <source>
        <dbReference type="SAM" id="MobiDB-lite"/>
    </source>
</evidence>
<feature type="compositionally biased region" description="Polar residues" evidence="1">
    <location>
        <begin position="29"/>
        <end position="39"/>
    </location>
</feature>
<sequence length="39" mass="4174">GASSSRRRVGARPRDGRHAPLLEKPNLPQRPSTSPGPTL</sequence>
<feature type="non-terminal residue" evidence="2">
    <location>
        <position position="39"/>
    </location>
</feature>
<feature type="region of interest" description="Disordered" evidence="1">
    <location>
        <begin position="1"/>
        <end position="39"/>
    </location>
</feature>
<feature type="non-terminal residue" evidence="2">
    <location>
        <position position="1"/>
    </location>
</feature>
<reference evidence="2" key="1">
    <citation type="submission" date="2020-02" db="EMBL/GenBank/DDBJ databases">
        <authorList>
            <person name="Meier V. D."/>
        </authorList>
    </citation>
    <scope>NUCLEOTIDE SEQUENCE</scope>
    <source>
        <strain evidence="2">AVDCRST_MAG55</strain>
    </source>
</reference>
<name>A0A6J4PDA0_9ACTN</name>
<dbReference type="EMBL" id="CADCUZ010000040">
    <property type="protein sequence ID" value="CAA9406800.1"/>
    <property type="molecule type" value="Genomic_DNA"/>
</dbReference>
<evidence type="ECO:0000313" key="2">
    <source>
        <dbReference type="EMBL" id="CAA9406800.1"/>
    </source>
</evidence>
<protein>
    <submittedName>
        <fullName evidence="2">Uncharacterized protein</fullName>
    </submittedName>
</protein>
<organism evidence="2">
    <name type="scientific">uncultured Rubrobacteraceae bacterium</name>
    <dbReference type="NCBI Taxonomy" id="349277"/>
    <lineage>
        <taxon>Bacteria</taxon>
        <taxon>Bacillati</taxon>
        <taxon>Actinomycetota</taxon>
        <taxon>Rubrobacteria</taxon>
        <taxon>Rubrobacterales</taxon>
        <taxon>Rubrobacteraceae</taxon>
        <taxon>environmental samples</taxon>
    </lineage>
</organism>
<dbReference type="AlphaFoldDB" id="A0A6J4PDA0"/>
<feature type="compositionally biased region" description="Basic residues" evidence="1">
    <location>
        <begin position="1"/>
        <end position="11"/>
    </location>
</feature>
<gene>
    <name evidence="2" type="ORF">AVDCRST_MAG55-1060</name>
</gene>
<feature type="compositionally biased region" description="Basic and acidic residues" evidence="1">
    <location>
        <begin position="12"/>
        <end position="21"/>
    </location>
</feature>
<proteinExistence type="predicted"/>
<accession>A0A6J4PDA0</accession>